<dbReference type="Pfam" id="PF02518">
    <property type="entry name" value="HATPase_c"/>
    <property type="match status" value="1"/>
</dbReference>
<keyword evidence="3" id="KW-0808">Transferase</keyword>
<evidence type="ECO:0000256" key="6">
    <source>
        <dbReference type="ARBA" id="ARBA00022840"/>
    </source>
</evidence>
<keyword evidence="6" id="KW-0067">ATP-binding</keyword>
<reference evidence="11 12" key="1">
    <citation type="submission" date="2020-03" db="EMBL/GenBank/DDBJ databases">
        <title>Whole genome shotgun sequence of Phytohabitans suffuscus NBRC 105367.</title>
        <authorList>
            <person name="Komaki H."/>
            <person name="Tamura T."/>
        </authorList>
    </citation>
    <scope>NUCLEOTIDE SEQUENCE [LARGE SCALE GENOMIC DNA]</scope>
    <source>
        <strain evidence="11 12">NBRC 105367</strain>
    </source>
</reference>
<dbReference type="PROSITE" id="PS50137">
    <property type="entry name" value="DS_RBD"/>
    <property type="match status" value="1"/>
</dbReference>
<keyword evidence="12" id="KW-1185">Reference proteome</keyword>
<dbReference type="GO" id="GO:0000160">
    <property type="term" value="P:phosphorelay signal transduction system"/>
    <property type="evidence" value="ECO:0007669"/>
    <property type="project" value="UniProtKB-KW"/>
</dbReference>
<dbReference type="GO" id="GO:0003723">
    <property type="term" value="F:RNA binding"/>
    <property type="evidence" value="ECO:0007669"/>
    <property type="project" value="UniProtKB-UniRule"/>
</dbReference>
<evidence type="ECO:0000256" key="5">
    <source>
        <dbReference type="ARBA" id="ARBA00022777"/>
    </source>
</evidence>
<dbReference type="PROSITE" id="PS50109">
    <property type="entry name" value="HIS_KIN"/>
    <property type="match status" value="1"/>
</dbReference>
<dbReference type="InterPro" id="IPR036890">
    <property type="entry name" value="HATPase_C_sf"/>
</dbReference>
<sequence>MARWAVVERPDTLLLVTSPNDAYERACRWADLTNGLLLGAGQTLMGTSPEITANTFQAVMAAVYLGKRRPATLASDWPPAWRPVWQMIAPGRARDLDDTTRLQRAANKLRLDIAYEVESSGPNHQAVFVATAILTSSLLRDTVRVTGEATSGKTAARHKASRRMLDILASSGGEIPDDSHAVKRLVLAQQASILASDNPPIAAWTASRQFGLHLIQSPDELLAWAGQVDQHLQGQSSPQLVAGLTNAFRRARRLADTREPAIDAELLETLNAIAAVGEPAGLDRTITDRIVRLCQLFRCMGADEPDTDLAQLAREWDTLHRGRLTLNGPTPATMLTARERAVLDAAANTMVRSGGLATARVVDEHPLRVHFTGTTEPDVAHAYALWSAVTWSAVMRPVPGGVEVEIARPTIQLNDGPVSRAAFAALHHRPDPFRRRVADVLHDIKNHASASRQAASAVAATPADHHEQQADAYRHLERMQRLALSLTAVTSVPDVAARSEVDLGPFIRQYARDLLTRLPNRVGLDTPATDAAARAAIDERSLGLILDNLTANAVEAIARGGRIRMDWAVDEESAIIEVADDGPGIGADVVAALDSGARIRTTKQGGSGVGLLSVQSLLQRVGGQLACIPSPAGTKWHVRLPLTAATEETDE</sequence>
<evidence type="ECO:0000256" key="1">
    <source>
        <dbReference type="ARBA" id="ARBA00000085"/>
    </source>
</evidence>
<organism evidence="11 12">
    <name type="scientific">Phytohabitans suffuscus</name>
    <dbReference type="NCBI Taxonomy" id="624315"/>
    <lineage>
        <taxon>Bacteria</taxon>
        <taxon>Bacillati</taxon>
        <taxon>Actinomycetota</taxon>
        <taxon>Actinomycetes</taxon>
        <taxon>Micromonosporales</taxon>
        <taxon>Micromonosporaceae</taxon>
    </lineage>
</organism>
<reference evidence="11 12" key="2">
    <citation type="submission" date="2020-03" db="EMBL/GenBank/DDBJ databases">
        <authorList>
            <person name="Ichikawa N."/>
            <person name="Kimura A."/>
            <person name="Kitahashi Y."/>
            <person name="Uohara A."/>
        </authorList>
    </citation>
    <scope>NUCLEOTIDE SEQUENCE [LARGE SCALE GENOMIC DNA]</scope>
    <source>
        <strain evidence="11 12">NBRC 105367</strain>
    </source>
</reference>
<dbReference type="GO" id="GO:0004673">
    <property type="term" value="F:protein histidine kinase activity"/>
    <property type="evidence" value="ECO:0007669"/>
    <property type="project" value="UniProtKB-EC"/>
</dbReference>
<feature type="domain" description="Histidine kinase" evidence="9">
    <location>
        <begin position="439"/>
        <end position="644"/>
    </location>
</feature>
<dbReference type="SUPFAM" id="SSF55874">
    <property type="entry name" value="ATPase domain of HSP90 chaperone/DNA topoisomerase II/histidine kinase"/>
    <property type="match status" value="1"/>
</dbReference>
<dbReference type="AlphaFoldDB" id="A0A6F8YKS0"/>
<keyword evidence="8" id="KW-0694">RNA-binding</keyword>
<dbReference type="InterPro" id="IPR005467">
    <property type="entry name" value="His_kinase_dom"/>
</dbReference>
<gene>
    <name evidence="11" type="ORF">Psuf_039320</name>
</gene>
<proteinExistence type="predicted"/>
<dbReference type="EMBL" id="AP022871">
    <property type="protein sequence ID" value="BCB86619.1"/>
    <property type="molecule type" value="Genomic_DNA"/>
</dbReference>
<dbReference type="SMART" id="SM00387">
    <property type="entry name" value="HATPase_c"/>
    <property type="match status" value="1"/>
</dbReference>
<dbReference type="InterPro" id="IPR050980">
    <property type="entry name" value="2C_sensor_his_kinase"/>
</dbReference>
<accession>A0A6F8YKS0</accession>
<protein>
    <recommendedName>
        <fullName evidence="2">histidine kinase</fullName>
        <ecNumber evidence="2">2.7.13.3</ecNumber>
    </recommendedName>
</protein>
<evidence type="ECO:0000256" key="8">
    <source>
        <dbReference type="PROSITE-ProRule" id="PRU00266"/>
    </source>
</evidence>
<name>A0A6F8YKS0_9ACTN</name>
<keyword evidence="5" id="KW-0418">Kinase</keyword>
<evidence type="ECO:0000256" key="4">
    <source>
        <dbReference type="ARBA" id="ARBA00022741"/>
    </source>
</evidence>
<evidence type="ECO:0000313" key="11">
    <source>
        <dbReference type="EMBL" id="BCB86619.1"/>
    </source>
</evidence>
<keyword evidence="7" id="KW-0902">Two-component regulatory system</keyword>
<dbReference type="SUPFAM" id="SSF54768">
    <property type="entry name" value="dsRNA-binding domain-like"/>
    <property type="match status" value="1"/>
</dbReference>
<dbReference type="InterPro" id="IPR014720">
    <property type="entry name" value="dsRBD_dom"/>
</dbReference>
<dbReference type="Gene3D" id="3.30.565.10">
    <property type="entry name" value="Histidine kinase-like ATPase, C-terminal domain"/>
    <property type="match status" value="1"/>
</dbReference>
<evidence type="ECO:0000313" key="12">
    <source>
        <dbReference type="Proteomes" id="UP000503011"/>
    </source>
</evidence>
<dbReference type="CDD" id="cd00048">
    <property type="entry name" value="DSRM_SF"/>
    <property type="match status" value="1"/>
</dbReference>
<evidence type="ECO:0000256" key="2">
    <source>
        <dbReference type="ARBA" id="ARBA00012438"/>
    </source>
</evidence>
<evidence type="ECO:0000256" key="7">
    <source>
        <dbReference type="ARBA" id="ARBA00023012"/>
    </source>
</evidence>
<dbReference type="PRINTS" id="PR00344">
    <property type="entry name" value="BCTRLSENSOR"/>
</dbReference>
<dbReference type="Gene3D" id="3.30.160.20">
    <property type="match status" value="1"/>
</dbReference>
<dbReference type="KEGG" id="psuu:Psuf_039320"/>
<dbReference type="GO" id="GO:0005524">
    <property type="term" value="F:ATP binding"/>
    <property type="evidence" value="ECO:0007669"/>
    <property type="project" value="UniProtKB-KW"/>
</dbReference>
<dbReference type="PANTHER" id="PTHR44936">
    <property type="entry name" value="SENSOR PROTEIN CREC"/>
    <property type="match status" value="1"/>
</dbReference>
<keyword evidence="4" id="KW-0547">Nucleotide-binding</keyword>
<evidence type="ECO:0000259" key="10">
    <source>
        <dbReference type="PROSITE" id="PS50137"/>
    </source>
</evidence>
<evidence type="ECO:0000256" key="3">
    <source>
        <dbReference type="ARBA" id="ARBA00022679"/>
    </source>
</evidence>
<evidence type="ECO:0000259" key="9">
    <source>
        <dbReference type="PROSITE" id="PS50109"/>
    </source>
</evidence>
<dbReference type="Proteomes" id="UP000503011">
    <property type="component" value="Chromosome"/>
</dbReference>
<feature type="domain" description="DRBM" evidence="10">
    <location>
        <begin position="97"/>
        <end position="170"/>
    </location>
</feature>
<dbReference type="EC" id="2.7.13.3" evidence="2"/>
<dbReference type="InterPro" id="IPR003594">
    <property type="entry name" value="HATPase_dom"/>
</dbReference>
<comment type="catalytic activity">
    <reaction evidence="1">
        <text>ATP + protein L-histidine = ADP + protein N-phospho-L-histidine.</text>
        <dbReference type="EC" id="2.7.13.3"/>
    </reaction>
</comment>
<dbReference type="InterPro" id="IPR004358">
    <property type="entry name" value="Sig_transdc_His_kin-like_C"/>
</dbReference>
<dbReference type="PANTHER" id="PTHR44936:SF10">
    <property type="entry name" value="SENSOR PROTEIN RSTB"/>
    <property type="match status" value="1"/>
</dbReference>